<evidence type="ECO:0000256" key="1">
    <source>
        <dbReference type="ARBA" id="ARBA00022679"/>
    </source>
</evidence>
<evidence type="ECO:0000256" key="4">
    <source>
        <dbReference type="ARBA" id="ARBA00022777"/>
    </source>
</evidence>
<reference evidence="9 10" key="1">
    <citation type="submission" date="2020-01" db="EMBL/GenBank/DDBJ databases">
        <title>Complete genome of Buchnera aphidicola isolated from Chaitophorus populeti.</title>
        <authorList>
            <person name="Park J."/>
            <person name="Xi H."/>
        </authorList>
    </citation>
    <scope>NUCLEOTIDE SEQUENCE [LARGE SCALE GENOMIC DNA]</scope>
    <source>
        <strain evidence="9 10">UsonBac</strain>
    </source>
</reference>
<feature type="binding site" evidence="5">
    <location>
        <position position="123"/>
    </location>
    <ligand>
        <name>ATP</name>
        <dbReference type="ChEBI" id="CHEBI:30616"/>
    </ligand>
</feature>
<dbReference type="PRINTS" id="PR00094">
    <property type="entry name" value="ADENYLTKNASE"/>
</dbReference>
<evidence type="ECO:0000313" key="10">
    <source>
        <dbReference type="Proteomes" id="UP000502958"/>
    </source>
</evidence>
<feature type="binding site" evidence="5">
    <location>
        <position position="92"/>
    </location>
    <ligand>
        <name>AMP</name>
        <dbReference type="ChEBI" id="CHEBI:456215"/>
    </ligand>
</feature>
<dbReference type="InterPro" id="IPR007862">
    <property type="entry name" value="Adenylate_kinase_lid-dom"/>
</dbReference>
<dbReference type="EMBL" id="CP047588">
    <property type="protein sequence ID" value="QIE02166.1"/>
    <property type="molecule type" value="Genomic_DNA"/>
</dbReference>
<dbReference type="PROSITE" id="PS00113">
    <property type="entry name" value="ADENYLATE_KINASE"/>
    <property type="match status" value="1"/>
</dbReference>
<evidence type="ECO:0000313" key="9">
    <source>
        <dbReference type="EMBL" id="QIE02166.1"/>
    </source>
</evidence>
<dbReference type="NCBIfam" id="NF001379">
    <property type="entry name" value="PRK00279.1-1"/>
    <property type="match status" value="1"/>
</dbReference>
<keyword evidence="2 5" id="KW-0545">Nucleotide biosynthesis</keyword>
<dbReference type="PANTHER" id="PTHR23359">
    <property type="entry name" value="NUCLEOTIDE KINASE"/>
    <property type="match status" value="1"/>
</dbReference>
<sequence length="215" mass="24878">MRIILIGAPGTGKGTQGIFISERYNVPKISTGDMLREEVYLKTKIGLIIKNIIAQGQLVPNKIVCNLIKKRIQKKDCINGFLLDGFPRTIKQAIYLSNINFKIDYILEFIVPFHTILERISGRRVHTDSGRIYHIKFKPPKIQNKDDITGELLTIREDDKIESIKTRLEEYKKIHDPLINYYINLHKIGHIKFFQIDGTNSVSLIHKKIEKILNK</sequence>
<proteinExistence type="inferred from homology"/>
<evidence type="ECO:0000256" key="2">
    <source>
        <dbReference type="ARBA" id="ARBA00022727"/>
    </source>
</evidence>
<evidence type="ECO:0000256" key="7">
    <source>
        <dbReference type="RuleBase" id="RU003331"/>
    </source>
</evidence>
<dbReference type="InterPro" id="IPR006259">
    <property type="entry name" value="Adenyl_kin_sub"/>
</dbReference>
<dbReference type="SUPFAM" id="SSF52540">
    <property type="entry name" value="P-loop containing nucleoside triphosphate hydrolases"/>
    <property type="match status" value="1"/>
</dbReference>
<comment type="catalytic activity">
    <reaction evidence="5 7">
        <text>AMP + ATP = 2 ADP</text>
        <dbReference type="Rhea" id="RHEA:12973"/>
        <dbReference type="ChEBI" id="CHEBI:30616"/>
        <dbReference type="ChEBI" id="CHEBI:456215"/>
        <dbReference type="ChEBI" id="CHEBI:456216"/>
        <dbReference type="EC" id="2.7.4.3"/>
    </reaction>
</comment>
<keyword evidence="5" id="KW-0963">Cytoplasm</keyword>
<dbReference type="EC" id="2.7.4.3" evidence="5 7"/>
<dbReference type="Proteomes" id="UP000502958">
    <property type="component" value="Chromosome"/>
</dbReference>
<dbReference type="GO" id="GO:0044209">
    <property type="term" value="P:AMP salvage"/>
    <property type="evidence" value="ECO:0007669"/>
    <property type="project" value="UniProtKB-UniRule"/>
</dbReference>
<keyword evidence="4 5" id="KW-0418">Kinase</keyword>
<evidence type="ECO:0000256" key="3">
    <source>
        <dbReference type="ARBA" id="ARBA00022741"/>
    </source>
</evidence>
<dbReference type="InterPro" id="IPR033690">
    <property type="entry name" value="Adenylat_kinase_CS"/>
</dbReference>
<evidence type="ECO:0000259" key="8">
    <source>
        <dbReference type="Pfam" id="PF05191"/>
    </source>
</evidence>
<feature type="binding site" evidence="5">
    <location>
        <begin position="132"/>
        <end position="133"/>
    </location>
    <ligand>
        <name>ATP</name>
        <dbReference type="ChEBI" id="CHEBI:30616"/>
    </ligand>
</feature>
<keyword evidence="5 7" id="KW-0067">ATP-binding</keyword>
<dbReference type="FunFam" id="3.40.50.300:FF:000106">
    <property type="entry name" value="Adenylate kinase mitochondrial"/>
    <property type="match status" value="1"/>
</dbReference>
<comment type="pathway">
    <text evidence="5">Purine metabolism; AMP biosynthesis via salvage pathway; AMP from ADP: step 1/1.</text>
</comment>
<dbReference type="InterPro" id="IPR027417">
    <property type="entry name" value="P-loop_NTPase"/>
</dbReference>
<evidence type="ECO:0000256" key="5">
    <source>
        <dbReference type="HAMAP-Rule" id="MF_00235"/>
    </source>
</evidence>
<gene>
    <name evidence="5" type="primary">adk</name>
    <name evidence="9" type="ORF">GUU85_02275</name>
</gene>
<comment type="function">
    <text evidence="5">Catalyzes the reversible transfer of the terminal phosphate group between ATP and AMP. Plays an important role in cellular energy homeostasis and in adenine nucleotide metabolism.</text>
</comment>
<comment type="caution">
    <text evidence="5">Lacks conserved residue(s) required for the propagation of feature annotation.</text>
</comment>
<organism evidence="9 10">
    <name type="scientific">Buchnera aphidicola subsp. Uroleucon sonchi</name>
    <dbReference type="NCBI Taxonomy" id="118118"/>
    <lineage>
        <taxon>Bacteria</taxon>
        <taxon>Pseudomonadati</taxon>
        <taxon>Pseudomonadota</taxon>
        <taxon>Gammaproteobacteria</taxon>
        <taxon>Enterobacterales</taxon>
        <taxon>Erwiniaceae</taxon>
        <taxon>Buchnera</taxon>
    </lineage>
</organism>
<dbReference type="AlphaFoldDB" id="A0A6C1FDI8"/>
<feature type="binding site" evidence="5">
    <location>
        <position position="31"/>
    </location>
    <ligand>
        <name>AMP</name>
        <dbReference type="ChEBI" id="CHEBI:456215"/>
    </ligand>
</feature>
<feature type="binding site" evidence="5">
    <location>
        <position position="36"/>
    </location>
    <ligand>
        <name>AMP</name>
        <dbReference type="ChEBI" id="CHEBI:456215"/>
    </ligand>
</feature>
<dbReference type="HAMAP" id="MF_00235">
    <property type="entry name" value="Adenylate_kinase_Adk"/>
    <property type="match status" value="1"/>
</dbReference>
<comment type="domain">
    <text evidence="5">Consists of three domains, a large central CORE domain and two small peripheral domains, NMPbind and LID, which undergo movements during catalysis. The LID domain closes over the site of phosphoryl transfer upon ATP binding. Assembling and dissambling the active center during each catalytic cycle provides an effective means to prevent ATP hydrolysis.</text>
</comment>
<feature type="binding site" evidence="5">
    <location>
        <begin position="85"/>
        <end position="88"/>
    </location>
    <ligand>
        <name>AMP</name>
        <dbReference type="ChEBI" id="CHEBI:456215"/>
    </ligand>
</feature>
<dbReference type="GO" id="GO:0005524">
    <property type="term" value="F:ATP binding"/>
    <property type="evidence" value="ECO:0007669"/>
    <property type="project" value="UniProtKB-UniRule"/>
</dbReference>
<comment type="subcellular location">
    <subcellularLocation>
        <location evidence="5 7">Cytoplasm</location>
    </subcellularLocation>
</comment>
<dbReference type="GO" id="GO:0005737">
    <property type="term" value="C:cytoplasm"/>
    <property type="evidence" value="ECO:0007669"/>
    <property type="project" value="UniProtKB-SubCell"/>
</dbReference>
<accession>A0A6C1FDI8</accession>
<dbReference type="InterPro" id="IPR000850">
    <property type="entry name" value="Adenylat/UMP-CMP_kin"/>
</dbReference>
<feature type="region of interest" description="NMP" evidence="5">
    <location>
        <begin position="30"/>
        <end position="59"/>
    </location>
</feature>
<dbReference type="NCBIfam" id="TIGR01351">
    <property type="entry name" value="adk"/>
    <property type="match status" value="1"/>
</dbReference>
<feature type="binding site" evidence="5">
    <location>
        <position position="156"/>
    </location>
    <ligand>
        <name>AMP</name>
        <dbReference type="ChEBI" id="CHEBI:456215"/>
    </ligand>
</feature>
<dbReference type="Pfam" id="PF05191">
    <property type="entry name" value="ADK_lid"/>
    <property type="match status" value="1"/>
</dbReference>
<dbReference type="CDD" id="cd01428">
    <property type="entry name" value="ADK"/>
    <property type="match status" value="1"/>
</dbReference>
<name>A0A6C1FDI8_BUCUN</name>
<protein>
    <recommendedName>
        <fullName evidence="5 7">Adenylate kinase</fullName>
        <shortName evidence="5">AK</shortName>
        <ecNumber evidence="5 7">2.7.4.3</ecNumber>
    </recommendedName>
    <alternativeName>
        <fullName evidence="5">ATP-AMP transphosphorylase</fullName>
    </alternativeName>
    <alternativeName>
        <fullName evidence="5">ATP:AMP phosphotransferase</fullName>
    </alternativeName>
    <alternativeName>
        <fullName evidence="5">Adenylate monophosphate kinase</fullName>
    </alternativeName>
</protein>
<keyword evidence="3 5" id="KW-0547">Nucleotide-binding</keyword>
<comment type="subunit">
    <text evidence="5 7">Monomer.</text>
</comment>
<evidence type="ECO:0000256" key="6">
    <source>
        <dbReference type="RuleBase" id="RU003330"/>
    </source>
</evidence>
<dbReference type="Pfam" id="PF00406">
    <property type="entry name" value="ADK"/>
    <property type="match status" value="1"/>
</dbReference>
<dbReference type="UniPathway" id="UPA00588">
    <property type="reaction ID" value="UER00649"/>
</dbReference>
<feature type="domain" description="Adenylate kinase active site lid" evidence="8">
    <location>
        <begin position="123"/>
        <end position="158"/>
    </location>
</feature>
<feature type="region of interest" description="LID" evidence="5">
    <location>
        <begin position="122"/>
        <end position="159"/>
    </location>
</feature>
<keyword evidence="1 5" id="KW-0808">Transferase</keyword>
<dbReference type="Gene3D" id="3.40.50.300">
    <property type="entry name" value="P-loop containing nucleotide triphosphate hydrolases"/>
    <property type="match status" value="1"/>
</dbReference>
<feature type="binding site" evidence="5">
    <location>
        <position position="200"/>
    </location>
    <ligand>
        <name>ATP</name>
        <dbReference type="ChEBI" id="CHEBI:30616"/>
    </ligand>
</feature>
<dbReference type="RefSeq" id="WP_163119539.1">
    <property type="nucleotide sequence ID" value="NZ_CP047588.1"/>
</dbReference>
<comment type="similarity">
    <text evidence="5 6">Belongs to the adenylate kinase family.</text>
</comment>
<dbReference type="GO" id="GO:0004017">
    <property type="term" value="F:AMP kinase activity"/>
    <property type="evidence" value="ECO:0007669"/>
    <property type="project" value="UniProtKB-UniRule"/>
</dbReference>
<feature type="binding site" evidence="5">
    <location>
        <position position="167"/>
    </location>
    <ligand>
        <name>AMP</name>
        <dbReference type="ChEBI" id="CHEBI:456215"/>
    </ligand>
</feature>
<feature type="binding site" evidence="5">
    <location>
        <begin position="57"/>
        <end position="59"/>
    </location>
    <ligand>
        <name>AMP</name>
        <dbReference type="ChEBI" id="CHEBI:456215"/>
    </ligand>
</feature>
<feature type="binding site" evidence="5">
    <location>
        <begin position="10"/>
        <end position="15"/>
    </location>
    <ligand>
        <name>ATP</name>
        <dbReference type="ChEBI" id="CHEBI:30616"/>
    </ligand>
</feature>